<evidence type="ECO:0000256" key="9">
    <source>
        <dbReference type="ARBA" id="ARBA00034078"/>
    </source>
</evidence>
<keyword evidence="3" id="KW-0001">2Fe-2S</keyword>
<dbReference type="Gene3D" id="2.102.10.10">
    <property type="entry name" value="Rieske [2Fe-2S] iron-sulphur domain"/>
    <property type="match status" value="1"/>
</dbReference>
<proteinExistence type="predicted"/>
<dbReference type="InterPro" id="IPR017941">
    <property type="entry name" value="Rieske_2Fe-2S"/>
</dbReference>
<dbReference type="GO" id="GO:0004497">
    <property type="term" value="F:monooxygenase activity"/>
    <property type="evidence" value="ECO:0007669"/>
    <property type="project" value="UniProtKB-ARBA"/>
</dbReference>
<evidence type="ECO:0000313" key="13">
    <source>
        <dbReference type="Proteomes" id="UP000555564"/>
    </source>
</evidence>
<keyword evidence="5" id="KW-0408">Iron</keyword>
<evidence type="ECO:0000256" key="1">
    <source>
        <dbReference type="ARBA" id="ARBA00002494"/>
    </source>
</evidence>
<dbReference type="Proteomes" id="UP000555564">
    <property type="component" value="Unassembled WGS sequence"/>
</dbReference>
<protein>
    <recommendedName>
        <fullName evidence="2">Cytochrome bc1 complex Rieske iron-sulfur subunit</fullName>
    </recommendedName>
    <alternativeName>
        <fullName evidence="8">Cytochrome bc1 reductase complex subunit QcrA</fullName>
    </alternativeName>
</protein>
<evidence type="ECO:0000256" key="2">
    <source>
        <dbReference type="ARBA" id="ARBA00015816"/>
    </source>
</evidence>
<keyword evidence="13" id="KW-1185">Reference proteome</keyword>
<dbReference type="GO" id="GO:0016705">
    <property type="term" value="F:oxidoreductase activity, acting on paired donors, with incorporation or reduction of molecular oxygen"/>
    <property type="evidence" value="ECO:0007669"/>
    <property type="project" value="UniProtKB-ARBA"/>
</dbReference>
<evidence type="ECO:0000259" key="11">
    <source>
        <dbReference type="PROSITE" id="PS51296"/>
    </source>
</evidence>
<comment type="cofactor">
    <cofactor evidence="9">
        <name>[2Fe-2S] cluster</name>
        <dbReference type="ChEBI" id="CHEBI:190135"/>
    </cofactor>
</comment>
<evidence type="ECO:0000256" key="5">
    <source>
        <dbReference type="ARBA" id="ARBA00023004"/>
    </source>
</evidence>
<dbReference type="InterPro" id="IPR036922">
    <property type="entry name" value="Rieske_2Fe-2S_sf"/>
</dbReference>
<evidence type="ECO:0000256" key="8">
    <source>
        <dbReference type="ARBA" id="ARBA00029586"/>
    </source>
</evidence>
<feature type="region of interest" description="Disordered" evidence="10">
    <location>
        <begin position="35"/>
        <end position="56"/>
    </location>
</feature>
<feature type="domain" description="Rieske" evidence="11">
    <location>
        <begin position="59"/>
        <end position="151"/>
    </location>
</feature>
<gene>
    <name evidence="12" type="ORF">BJ992_002914</name>
</gene>
<dbReference type="PROSITE" id="PS51318">
    <property type="entry name" value="TAT"/>
    <property type="match status" value="1"/>
</dbReference>
<name>A0A7X0IEH5_9ACTN</name>
<dbReference type="GO" id="GO:0051537">
    <property type="term" value="F:2 iron, 2 sulfur cluster binding"/>
    <property type="evidence" value="ECO:0007669"/>
    <property type="project" value="UniProtKB-KW"/>
</dbReference>
<dbReference type="FunFam" id="2.102.10.10:FF:000016">
    <property type="entry name" value="Nitrite reductase/ring-hydroxylating ferredoxin subunit"/>
    <property type="match status" value="1"/>
</dbReference>
<dbReference type="PANTHER" id="PTHR10134">
    <property type="entry name" value="CYTOCHROME B-C1 COMPLEX SUBUNIT RIESKE, MITOCHONDRIAL"/>
    <property type="match status" value="1"/>
</dbReference>
<sequence length="152" mass="14521">MTEMETTRRAVMTGAGGAGLAVVLAACGGGATPADGGASAAPPAGDAAPSGDAAAGAAGGLAATADIPVGGGKVFKAEKVVVTQPAEGEFKAFDAICTHKQCPVGSVSDGSIICPCHNSRFSITDGSVQSGPAEQALAEKPIKVEAGTIALA</sequence>
<organism evidence="12 13">
    <name type="scientific">Sphaerisporangium rubeum</name>
    <dbReference type="NCBI Taxonomy" id="321317"/>
    <lineage>
        <taxon>Bacteria</taxon>
        <taxon>Bacillati</taxon>
        <taxon>Actinomycetota</taxon>
        <taxon>Actinomycetes</taxon>
        <taxon>Streptosporangiales</taxon>
        <taxon>Streptosporangiaceae</taxon>
        <taxon>Sphaerisporangium</taxon>
    </lineage>
</organism>
<dbReference type="PRINTS" id="PR00162">
    <property type="entry name" value="RIESKE"/>
</dbReference>
<evidence type="ECO:0000313" key="12">
    <source>
        <dbReference type="EMBL" id="MBB6473483.1"/>
    </source>
</evidence>
<dbReference type="AlphaFoldDB" id="A0A7X0IEH5"/>
<dbReference type="Pfam" id="PF00355">
    <property type="entry name" value="Rieske"/>
    <property type="match status" value="1"/>
</dbReference>
<keyword evidence="7" id="KW-1015">Disulfide bond</keyword>
<dbReference type="InterPro" id="IPR006311">
    <property type="entry name" value="TAT_signal"/>
</dbReference>
<dbReference type="SUPFAM" id="SSF50022">
    <property type="entry name" value="ISP domain"/>
    <property type="match status" value="1"/>
</dbReference>
<dbReference type="EMBL" id="JACHIU010000001">
    <property type="protein sequence ID" value="MBB6473483.1"/>
    <property type="molecule type" value="Genomic_DNA"/>
</dbReference>
<comment type="caution">
    <text evidence="12">The sequence shown here is derived from an EMBL/GenBank/DDBJ whole genome shotgun (WGS) entry which is preliminary data.</text>
</comment>
<reference evidence="12 13" key="1">
    <citation type="submission" date="2020-08" db="EMBL/GenBank/DDBJ databases">
        <title>Sequencing the genomes of 1000 actinobacteria strains.</title>
        <authorList>
            <person name="Klenk H.-P."/>
        </authorList>
    </citation>
    <scope>NUCLEOTIDE SEQUENCE [LARGE SCALE GENOMIC DNA]</scope>
    <source>
        <strain evidence="12 13">DSM 44936</strain>
    </source>
</reference>
<dbReference type="RefSeq" id="WP_184981265.1">
    <property type="nucleotide sequence ID" value="NZ_JACHIU010000001.1"/>
</dbReference>
<evidence type="ECO:0000256" key="4">
    <source>
        <dbReference type="ARBA" id="ARBA00022723"/>
    </source>
</evidence>
<keyword evidence="6" id="KW-0411">Iron-sulfur</keyword>
<dbReference type="CDD" id="cd03467">
    <property type="entry name" value="Rieske"/>
    <property type="match status" value="1"/>
</dbReference>
<dbReference type="GO" id="GO:0016020">
    <property type="term" value="C:membrane"/>
    <property type="evidence" value="ECO:0007669"/>
    <property type="project" value="InterPro"/>
</dbReference>
<evidence type="ECO:0000256" key="7">
    <source>
        <dbReference type="ARBA" id="ARBA00023157"/>
    </source>
</evidence>
<dbReference type="InterPro" id="IPR014349">
    <property type="entry name" value="Rieske_Fe-S_prot"/>
</dbReference>
<dbReference type="PROSITE" id="PS51296">
    <property type="entry name" value="RIESKE"/>
    <property type="match status" value="1"/>
</dbReference>
<comment type="function">
    <text evidence="1">Iron-sulfur subunit of the cytochrome bc1 complex, an essential component of the respiratory electron transport chain required for ATP synthesis. The bc1 complex catalyzes the oxidation of menaquinol and the reduction of cytochrome c in the respiratory chain. The bc1 complex operates through a Q-cycle mechanism that couples electron transfer to generation of the proton gradient that drives ATP synthesis.</text>
</comment>
<evidence type="ECO:0000256" key="3">
    <source>
        <dbReference type="ARBA" id="ARBA00022714"/>
    </source>
</evidence>
<dbReference type="GO" id="GO:0046872">
    <property type="term" value="F:metal ion binding"/>
    <property type="evidence" value="ECO:0007669"/>
    <property type="project" value="UniProtKB-KW"/>
</dbReference>
<accession>A0A7X0IEH5</accession>
<evidence type="ECO:0000256" key="6">
    <source>
        <dbReference type="ARBA" id="ARBA00023014"/>
    </source>
</evidence>
<dbReference type="InterPro" id="IPR005805">
    <property type="entry name" value="Rieske_Fe-S_prot_C"/>
</dbReference>
<keyword evidence="4" id="KW-0479">Metal-binding</keyword>
<evidence type="ECO:0000256" key="10">
    <source>
        <dbReference type="SAM" id="MobiDB-lite"/>
    </source>
</evidence>